<evidence type="ECO:0000313" key="2">
    <source>
        <dbReference type="Proteomes" id="UP000828941"/>
    </source>
</evidence>
<name>A0ACB9PL76_BAUVA</name>
<accession>A0ACB9PL76</accession>
<organism evidence="1 2">
    <name type="scientific">Bauhinia variegata</name>
    <name type="common">Purple orchid tree</name>
    <name type="synonym">Phanera variegata</name>
    <dbReference type="NCBI Taxonomy" id="167791"/>
    <lineage>
        <taxon>Eukaryota</taxon>
        <taxon>Viridiplantae</taxon>
        <taxon>Streptophyta</taxon>
        <taxon>Embryophyta</taxon>
        <taxon>Tracheophyta</taxon>
        <taxon>Spermatophyta</taxon>
        <taxon>Magnoliopsida</taxon>
        <taxon>eudicotyledons</taxon>
        <taxon>Gunneridae</taxon>
        <taxon>Pentapetalae</taxon>
        <taxon>rosids</taxon>
        <taxon>fabids</taxon>
        <taxon>Fabales</taxon>
        <taxon>Fabaceae</taxon>
        <taxon>Cercidoideae</taxon>
        <taxon>Cercideae</taxon>
        <taxon>Bauhiniinae</taxon>
        <taxon>Bauhinia</taxon>
    </lineage>
</organism>
<proteinExistence type="predicted"/>
<dbReference type="EMBL" id="CM039429">
    <property type="protein sequence ID" value="KAI4349525.1"/>
    <property type="molecule type" value="Genomic_DNA"/>
</dbReference>
<comment type="caution">
    <text evidence="1">The sequence shown here is derived from an EMBL/GenBank/DDBJ whole genome shotgun (WGS) entry which is preliminary data.</text>
</comment>
<keyword evidence="2" id="KW-1185">Reference proteome</keyword>
<dbReference type="Proteomes" id="UP000828941">
    <property type="component" value="Chromosome 4"/>
</dbReference>
<gene>
    <name evidence="1" type="ORF">L6164_010105</name>
</gene>
<reference evidence="1 2" key="1">
    <citation type="journal article" date="2022" name="DNA Res.">
        <title>Chromosomal-level genome assembly of the orchid tree Bauhinia variegata (Leguminosae; Cercidoideae) supports the allotetraploid origin hypothesis of Bauhinia.</title>
        <authorList>
            <person name="Zhong Y."/>
            <person name="Chen Y."/>
            <person name="Zheng D."/>
            <person name="Pang J."/>
            <person name="Liu Y."/>
            <person name="Luo S."/>
            <person name="Meng S."/>
            <person name="Qian L."/>
            <person name="Wei D."/>
            <person name="Dai S."/>
            <person name="Zhou R."/>
        </authorList>
    </citation>
    <scope>NUCLEOTIDE SEQUENCE [LARGE SCALE GENOMIC DNA]</scope>
    <source>
        <strain evidence="1">BV-YZ2020</strain>
    </source>
</reference>
<sequence>MAAVHRDAFEEGMIWLPSNVIDEACDTKEYYTRHCQQNLVQLHRQQQQKLLRNKFKTASPEAQPQHPRRPRTRSYSEKPRIGNGGPGMQAIFLESEQRPCGTGVFLPQPAGTNFRPSKKPVCAPVLLPARVVQALNLNMHELAGLQISPRQDPKHNPRRGYEKHNNSVKNKNGNKGHASKQCGVTCQNQSSSPEIFLPKEWTY</sequence>
<protein>
    <submittedName>
        <fullName evidence="1">Uncharacterized protein</fullName>
    </submittedName>
</protein>
<evidence type="ECO:0000313" key="1">
    <source>
        <dbReference type="EMBL" id="KAI4349525.1"/>
    </source>
</evidence>